<dbReference type="Gene3D" id="3.40.50.2300">
    <property type="match status" value="1"/>
</dbReference>
<keyword evidence="1 3" id="KW-0597">Phosphoprotein</keyword>
<proteinExistence type="predicted"/>
<dbReference type="Pfam" id="PF00072">
    <property type="entry name" value="Response_reg"/>
    <property type="match status" value="1"/>
</dbReference>
<dbReference type="STRING" id="1236989.JCM15548_12979"/>
<dbReference type="PROSITE" id="PS50110">
    <property type="entry name" value="RESPONSE_REGULATORY"/>
    <property type="match status" value="1"/>
</dbReference>
<dbReference type="EMBL" id="BAZW01000028">
    <property type="protein sequence ID" value="GAO30678.1"/>
    <property type="molecule type" value="Genomic_DNA"/>
</dbReference>
<keyword evidence="6" id="KW-1185">Reference proteome</keyword>
<evidence type="ECO:0000259" key="4">
    <source>
        <dbReference type="PROSITE" id="PS50110"/>
    </source>
</evidence>
<accession>A0A0E9LZE5</accession>
<dbReference type="SMART" id="SM00448">
    <property type="entry name" value="REC"/>
    <property type="match status" value="1"/>
</dbReference>
<dbReference type="InterPro" id="IPR011006">
    <property type="entry name" value="CheY-like_superfamily"/>
</dbReference>
<comment type="caution">
    <text evidence="5">The sequence shown here is derived from an EMBL/GenBank/DDBJ whole genome shotgun (WGS) entry which is preliminary data.</text>
</comment>
<name>A0A0E9LZE5_9BACT</name>
<reference evidence="5 6" key="1">
    <citation type="journal article" date="2015" name="Microbes Environ.">
        <title>Distribution and evolution of nitrogen fixation genes in the phylum bacteroidetes.</title>
        <authorList>
            <person name="Inoue J."/>
            <person name="Oshima K."/>
            <person name="Suda W."/>
            <person name="Sakamoto M."/>
            <person name="Iino T."/>
            <person name="Noda S."/>
            <person name="Hongoh Y."/>
            <person name="Hattori M."/>
            <person name="Ohkuma M."/>
        </authorList>
    </citation>
    <scope>NUCLEOTIDE SEQUENCE [LARGE SCALE GENOMIC DNA]</scope>
    <source>
        <strain evidence="5">JCM 15548</strain>
    </source>
</reference>
<sequence length="119" mass="13594">MKILIVEDDEISDLLILNMLEKISHRVLHSVTGLEAIETCRNNPDLDLVLMDIRMSDMNGFEATRQIRQFNKEIVIIAQTAFGLSGDREKAIEAGCNDYIAKPINIDELLTLIQKYFKK</sequence>
<feature type="modified residue" description="4-aspartylphosphate" evidence="3">
    <location>
        <position position="52"/>
    </location>
</feature>
<evidence type="ECO:0000256" key="3">
    <source>
        <dbReference type="PROSITE-ProRule" id="PRU00169"/>
    </source>
</evidence>
<dbReference type="GO" id="GO:0000160">
    <property type="term" value="P:phosphorelay signal transduction system"/>
    <property type="evidence" value="ECO:0007669"/>
    <property type="project" value="UniProtKB-KW"/>
</dbReference>
<keyword evidence="2" id="KW-0902">Two-component regulatory system</keyword>
<evidence type="ECO:0000313" key="6">
    <source>
        <dbReference type="Proteomes" id="UP000032900"/>
    </source>
</evidence>
<dbReference type="PANTHER" id="PTHR45339">
    <property type="entry name" value="HYBRID SIGNAL TRANSDUCTION HISTIDINE KINASE J"/>
    <property type="match status" value="1"/>
</dbReference>
<dbReference type="SUPFAM" id="SSF52172">
    <property type="entry name" value="CheY-like"/>
    <property type="match status" value="1"/>
</dbReference>
<dbReference type="OrthoDB" id="9796457at2"/>
<dbReference type="Proteomes" id="UP000032900">
    <property type="component" value="Unassembled WGS sequence"/>
</dbReference>
<gene>
    <name evidence="5" type="ORF">JCM15548_12979</name>
</gene>
<organism evidence="5 6">
    <name type="scientific">Geofilum rubicundum JCM 15548</name>
    <dbReference type="NCBI Taxonomy" id="1236989"/>
    <lineage>
        <taxon>Bacteria</taxon>
        <taxon>Pseudomonadati</taxon>
        <taxon>Bacteroidota</taxon>
        <taxon>Bacteroidia</taxon>
        <taxon>Marinilabiliales</taxon>
        <taxon>Marinilabiliaceae</taxon>
        <taxon>Geofilum</taxon>
    </lineage>
</organism>
<evidence type="ECO:0000256" key="2">
    <source>
        <dbReference type="ARBA" id="ARBA00023012"/>
    </source>
</evidence>
<protein>
    <submittedName>
        <fullName evidence="5">Two-component hybrid sensor and regulator</fullName>
    </submittedName>
</protein>
<dbReference type="PANTHER" id="PTHR45339:SF1">
    <property type="entry name" value="HYBRID SIGNAL TRANSDUCTION HISTIDINE KINASE J"/>
    <property type="match status" value="1"/>
</dbReference>
<feature type="domain" description="Response regulatory" evidence="4">
    <location>
        <begin position="2"/>
        <end position="117"/>
    </location>
</feature>
<dbReference type="InterPro" id="IPR001789">
    <property type="entry name" value="Sig_transdc_resp-reg_receiver"/>
</dbReference>
<evidence type="ECO:0000313" key="5">
    <source>
        <dbReference type="EMBL" id="GAO30678.1"/>
    </source>
</evidence>
<dbReference type="RefSeq" id="WP_062125878.1">
    <property type="nucleotide sequence ID" value="NZ_BAZW01000028.1"/>
</dbReference>
<evidence type="ECO:0000256" key="1">
    <source>
        <dbReference type="ARBA" id="ARBA00022553"/>
    </source>
</evidence>
<dbReference type="AlphaFoldDB" id="A0A0E9LZE5"/>
<dbReference type="CDD" id="cd17546">
    <property type="entry name" value="REC_hyHK_CKI1_RcsC-like"/>
    <property type="match status" value="1"/>
</dbReference>